<name>A0A653A2R7_UNCDX</name>
<dbReference type="UniPathway" id="UPA00358">
    <property type="reaction ID" value="UER00476"/>
</dbReference>
<dbReference type="EMBL" id="UPXX01000013">
    <property type="protein sequence ID" value="VBB42248.1"/>
    <property type="molecule type" value="Genomic_DNA"/>
</dbReference>
<dbReference type="PANTHER" id="PTHR42866">
    <property type="entry name" value="3-DEOXY-MANNO-OCTULOSONATE CYTIDYLYLTRANSFERASE"/>
    <property type="match status" value="1"/>
</dbReference>
<dbReference type="FunFam" id="3.90.550.10:FF:000011">
    <property type="entry name" value="3-deoxy-manno-octulosonate cytidylyltransferase"/>
    <property type="match status" value="1"/>
</dbReference>
<dbReference type="GO" id="GO:0009103">
    <property type="term" value="P:lipopolysaccharide biosynthetic process"/>
    <property type="evidence" value="ECO:0007669"/>
    <property type="project" value="UniProtKB-UniRule"/>
</dbReference>
<dbReference type="PANTHER" id="PTHR42866:SF2">
    <property type="entry name" value="3-DEOXY-MANNO-OCTULOSONATE CYTIDYLYLTRANSFERASE, MITOCHONDRIAL"/>
    <property type="match status" value="1"/>
</dbReference>
<dbReference type="InterPro" id="IPR004528">
    <property type="entry name" value="KdsB"/>
</dbReference>
<sequence>MDIYAFIPARYQSTRLPGKPLVLIAGKPMIQHVYERALRCTDLAGVYVATDDSRIADCVRSFEGRVVMTRTDHLSGTDRICEAATSLGVKDEDVIVNIQGDQPLFDPSVVADLVGPFKDDPVLSMSTLKFRINADEAGNPNHVKVVTDAAGFALYFSRAAIPFYREKDTPAVYYKHLGFYAYRMEFLRRFSRMPEGCLESAEKLEQLRVLENGVRMRVVETASDSPEVDVAMDVRRVEERLLAITRKGA</sequence>
<comment type="catalytic activity">
    <reaction evidence="5">
        <text>3-deoxy-alpha-D-manno-oct-2-ulosonate + CTP = CMP-3-deoxy-beta-D-manno-octulosonate + diphosphate</text>
        <dbReference type="Rhea" id="RHEA:23448"/>
        <dbReference type="ChEBI" id="CHEBI:33019"/>
        <dbReference type="ChEBI" id="CHEBI:37563"/>
        <dbReference type="ChEBI" id="CHEBI:85986"/>
        <dbReference type="ChEBI" id="CHEBI:85987"/>
        <dbReference type="EC" id="2.7.7.38"/>
    </reaction>
</comment>
<dbReference type="InterPro" id="IPR003329">
    <property type="entry name" value="Cytidylyl_trans"/>
</dbReference>
<dbReference type="NCBIfam" id="NF003950">
    <property type="entry name" value="PRK05450.1-3"/>
    <property type="match status" value="1"/>
</dbReference>
<dbReference type="GO" id="GO:0016020">
    <property type="term" value="C:membrane"/>
    <property type="evidence" value="ECO:0007669"/>
    <property type="project" value="UniProtKB-SubCell"/>
</dbReference>
<dbReference type="NCBIfam" id="TIGR00466">
    <property type="entry name" value="kdsB"/>
    <property type="match status" value="1"/>
</dbReference>
<dbReference type="AlphaFoldDB" id="A0A653A2R7"/>
<dbReference type="HAMAP" id="MF_00057">
    <property type="entry name" value="KdsB"/>
    <property type="match status" value="1"/>
</dbReference>
<dbReference type="EC" id="2.7.7.38" evidence="5"/>
<comment type="similarity">
    <text evidence="5">Belongs to the KdsB family.</text>
</comment>
<evidence type="ECO:0000256" key="1">
    <source>
        <dbReference type="ARBA" id="ARBA00004370"/>
    </source>
</evidence>
<comment type="function">
    <text evidence="5">Activates KDO (a required 8-carbon sugar) for incorporation into bacterial lipopolysaccharide in Gram-negative bacteria.</text>
</comment>
<keyword evidence="4 5" id="KW-0448">Lipopolysaccharide biosynthesis</keyword>
<gene>
    <name evidence="5 6" type="primary">kdsB</name>
    <name evidence="6" type="ORF">TRIP_B200388</name>
</gene>
<dbReference type="CDD" id="cd02517">
    <property type="entry name" value="CMP-KDO-Synthetase"/>
    <property type="match status" value="1"/>
</dbReference>
<dbReference type="GO" id="GO:0033468">
    <property type="term" value="P:CMP-keto-3-deoxy-D-manno-octulosonic acid biosynthetic process"/>
    <property type="evidence" value="ECO:0007669"/>
    <property type="project" value="UniProtKB-UniRule"/>
</dbReference>
<dbReference type="SUPFAM" id="SSF53448">
    <property type="entry name" value="Nucleotide-diphospho-sugar transferases"/>
    <property type="match status" value="1"/>
</dbReference>
<organism evidence="6">
    <name type="scientific">Uncultured Desulfatiglans sp</name>
    <dbReference type="NCBI Taxonomy" id="1748965"/>
    <lineage>
        <taxon>Bacteria</taxon>
        <taxon>Pseudomonadati</taxon>
        <taxon>Thermodesulfobacteriota</taxon>
        <taxon>Desulfobacteria</taxon>
        <taxon>Desulfatiglandales</taxon>
        <taxon>Desulfatiglandaceae</taxon>
        <taxon>Desulfatiglans</taxon>
        <taxon>environmental samples</taxon>
    </lineage>
</organism>
<dbReference type="Pfam" id="PF02348">
    <property type="entry name" value="CTP_transf_3"/>
    <property type="match status" value="1"/>
</dbReference>
<evidence type="ECO:0000256" key="4">
    <source>
        <dbReference type="ARBA" id="ARBA00022985"/>
    </source>
</evidence>
<keyword evidence="5" id="KW-0963">Cytoplasm</keyword>
<protein>
    <recommendedName>
        <fullName evidence="5">3-deoxy-manno-octulosonate cytidylyltransferase</fullName>
        <ecNumber evidence="5">2.7.7.38</ecNumber>
    </recommendedName>
    <alternativeName>
        <fullName evidence="5">CMP-2-keto-3-deoxyoctulosonic acid synthase</fullName>
        <shortName evidence="5">CKS</shortName>
        <shortName evidence="5">CMP-KDO synthase</shortName>
    </alternativeName>
</protein>
<comment type="subcellular location">
    <subcellularLocation>
        <location evidence="5">Cytoplasm</location>
    </subcellularLocation>
    <subcellularLocation>
        <location evidence="1">Membrane</location>
    </subcellularLocation>
</comment>
<keyword evidence="3 5" id="KW-0548">Nucleotidyltransferase</keyword>
<keyword evidence="2 5" id="KW-0808">Transferase</keyword>
<dbReference type="InterPro" id="IPR029044">
    <property type="entry name" value="Nucleotide-diphossugar_trans"/>
</dbReference>
<dbReference type="NCBIfam" id="NF003952">
    <property type="entry name" value="PRK05450.1-5"/>
    <property type="match status" value="1"/>
</dbReference>
<proteinExistence type="inferred from homology"/>
<dbReference type="GO" id="GO:0005829">
    <property type="term" value="C:cytosol"/>
    <property type="evidence" value="ECO:0007669"/>
    <property type="project" value="TreeGrafter"/>
</dbReference>
<accession>A0A653A2R7</accession>
<evidence type="ECO:0000256" key="2">
    <source>
        <dbReference type="ARBA" id="ARBA00022679"/>
    </source>
</evidence>
<comment type="pathway">
    <text evidence="5">Nucleotide-sugar biosynthesis; CMP-3-deoxy-D-manno-octulosonate biosynthesis; CMP-3-deoxy-D-manno-octulosonate from 3-deoxy-D-manno-octulosonate and CTP: step 1/1.</text>
</comment>
<evidence type="ECO:0000256" key="5">
    <source>
        <dbReference type="HAMAP-Rule" id="MF_00057"/>
    </source>
</evidence>
<evidence type="ECO:0000313" key="6">
    <source>
        <dbReference type="EMBL" id="VBB42248.1"/>
    </source>
</evidence>
<dbReference type="Gene3D" id="3.90.550.10">
    <property type="entry name" value="Spore Coat Polysaccharide Biosynthesis Protein SpsA, Chain A"/>
    <property type="match status" value="1"/>
</dbReference>
<evidence type="ECO:0000256" key="3">
    <source>
        <dbReference type="ARBA" id="ARBA00022695"/>
    </source>
</evidence>
<reference evidence="6" key="1">
    <citation type="submission" date="2018-07" db="EMBL/GenBank/DDBJ databases">
        <authorList>
            <consortium name="Genoscope - CEA"/>
            <person name="William W."/>
        </authorList>
    </citation>
    <scope>NUCLEOTIDE SEQUENCE</scope>
    <source>
        <strain evidence="6">IK1</strain>
    </source>
</reference>
<dbReference type="NCBIfam" id="NF009905">
    <property type="entry name" value="PRK13368.1"/>
    <property type="match status" value="1"/>
</dbReference>
<dbReference type="GO" id="GO:0008690">
    <property type="term" value="F:3-deoxy-manno-octulosonate cytidylyltransferase activity"/>
    <property type="evidence" value="ECO:0007669"/>
    <property type="project" value="UniProtKB-UniRule"/>
</dbReference>